<dbReference type="PROSITE" id="PS51379">
    <property type="entry name" value="4FE4S_FER_2"/>
    <property type="match status" value="1"/>
</dbReference>
<dbReference type="GO" id="GO:0046872">
    <property type="term" value="F:metal ion binding"/>
    <property type="evidence" value="ECO:0007669"/>
    <property type="project" value="UniProtKB-KW"/>
</dbReference>
<dbReference type="GO" id="GO:0051539">
    <property type="term" value="F:4 iron, 4 sulfur cluster binding"/>
    <property type="evidence" value="ECO:0007669"/>
    <property type="project" value="UniProtKB-UniRule"/>
</dbReference>
<evidence type="ECO:0000259" key="15">
    <source>
        <dbReference type="PROSITE" id="PS51379"/>
    </source>
</evidence>
<dbReference type="InterPro" id="IPR049398">
    <property type="entry name" value="ETF-QO/FixC_UQ-bd"/>
</dbReference>
<dbReference type="Gene3D" id="3.50.50.60">
    <property type="entry name" value="FAD/NAD(P)-binding domain"/>
    <property type="match status" value="1"/>
</dbReference>
<evidence type="ECO:0000256" key="2">
    <source>
        <dbReference type="ARBA" id="ARBA00002819"/>
    </source>
</evidence>
<dbReference type="Pfam" id="PF05187">
    <property type="entry name" value="Fer4_ETF_QO"/>
    <property type="match status" value="1"/>
</dbReference>
<keyword evidence="3 14" id="KW-0813">Transport</keyword>
<dbReference type="FunFam" id="3.30.70.20:FF:000012">
    <property type="entry name" value="Electron transfer flavoprotein-ubiquinone oxidoreductase, mitochondrial"/>
    <property type="match status" value="1"/>
</dbReference>
<evidence type="ECO:0000256" key="7">
    <source>
        <dbReference type="ARBA" id="ARBA00022827"/>
    </source>
</evidence>
<comment type="function">
    <text evidence="2 14">Accepts electrons from ETF and reduces ubiquinone.</text>
</comment>
<dbReference type="InterPro" id="IPR036188">
    <property type="entry name" value="FAD/NAD-bd_sf"/>
</dbReference>
<comment type="cofactor">
    <cofactor evidence="14">
        <name>[4Fe-4S] cluster</name>
        <dbReference type="ChEBI" id="CHEBI:49883"/>
    </cofactor>
    <text evidence="14">Binds 1 [4Fe-4S] cluster.</text>
</comment>
<reference evidence="16" key="1">
    <citation type="journal article" date="2014" name="Int. J. Syst. Evol. Microbiol.">
        <title>Complete genome sequence of Corynebacterium casei LMG S-19264T (=DSM 44701T), isolated from a smear-ripened cheese.</title>
        <authorList>
            <consortium name="US DOE Joint Genome Institute (JGI-PGF)"/>
            <person name="Walter F."/>
            <person name="Albersmeier A."/>
            <person name="Kalinowski J."/>
            <person name="Ruckert C."/>
        </authorList>
    </citation>
    <scope>NUCLEOTIDE SEQUENCE</scope>
    <source>
        <strain evidence="16">CGMCC 1.12919</strain>
    </source>
</reference>
<dbReference type="SUPFAM" id="SSF54373">
    <property type="entry name" value="FAD-linked reductases, C-terminal domain"/>
    <property type="match status" value="1"/>
</dbReference>
<evidence type="ECO:0000256" key="1">
    <source>
        <dbReference type="ARBA" id="ARBA00001974"/>
    </source>
</evidence>
<feature type="domain" description="4Fe-4S ferredoxin-type" evidence="15">
    <location>
        <begin position="518"/>
        <end position="547"/>
    </location>
</feature>
<dbReference type="RefSeq" id="WP_188609136.1">
    <property type="nucleotide sequence ID" value="NZ_BMGG01000003.1"/>
</dbReference>
<comment type="caution">
    <text evidence="16">The sequence shown here is derived from an EMBL/GenBank/DDBJ whole genome shotgun (WGS) entry which is preliminary data.</text>
</comment>
<keyword evidence="10 14" id="KW-0408">Iron</keyword>
<accession>A0A916U8L1</accession>
<evidence type="ECO:0000256" key="5">
    <source>
        <dbReference type="ARBA" id="ARBA00022630"/>
    </source>
</evidence>
<comment type="catalytic activity">
    <reaction evidence="13 14">
        <text>a ubiquinone + reduced [electron-transfer flavoprotein] = a ubiquinol + oxidized [electron-transfer flavoprotein] + H(+)</text>
        <dbReference type="Rhea" id="RHEA:24052"/>
        <dbReference type="Rhea" id="RHEA-COMP:9565"/>
        <dbReference type="Rhea" id="RHEA-COMP:9566"/>
        <dbReference type="Rhea" id="RHEA-COMP:10685"/>
        <dbReference type="Rhea" id="RHEA-COMP:10686"/>
        <dbReference type="ChEBI" id="CHEBI:15378"/>
        <dbReference type="ChEBI" id="CHEBI:16389"/>
        <dbReference type="ChEBI" id="CHEBI:17976"/>
        <dbReference type="ChEBI" id="CHEBI:57692"/>
        <dbReference type="ChEBI" id="CHEBI:58307"/>
        <dbReference type="EC" id="1.5.5.1"/>
    </reaction>
</comment>
<dbReference type="Pfam" id="PF13450">
    <property type="entry name" value="NAD_binding_8"/>
    <property type="match status" value="1"/>
</dbReference>
<dbReference type="Pfam" id="PF21162">
    <property type="entry name" value="ETFQO_UQ-bd"/>
    <property type="match status" value="1"/>
</dbReference>
<proteinExistence type="predicted"/>
<evidence type="ECO:0000256" key="6">
    <source>
        <dbReference type="ARBA" id="ARBA00022723"/>
    </source>
</evidence>
<name>A0A916U8L1_9HYPH</name>
<reference evidence="16" key="2">
    <citation type="submission" date="2020-09" db="EMBL/GenBank/DDBJ databases">
        <authorList>
            <person name="Sun Q."/>
            <person name="Zhou Y."/>
        </authorList>
    </citation>
    <scope>NUCLEOTIDE SEQUENCE</scope>
    <source>
        <strain evidence="16">CGMCC 1.12919</strain>
    </source>
</reference>
<evidence type="ECO:0000256" key="4">
    <source>
        <dbReference type="ARBA" id="ARBA00022485"/>
    </source>
</evidence>
<keyword evidence="7 14" id="KW-0274">FAD</keyword>
<evidence type="ECO:0000256" key="3">
    <source>
        <dbReference type="ARBA" id="ARBA00022448"/>
    </source>
</evidence>
<evidence type="ECO:0000313" key="17">
    <source>
        <dbReference type="Proteomes" id="UP000637002"/>
    </source>
</evidence>
<evidence type="ECO:0000256" key="13">
    <source>
        <dbReference type="ARBA" id="ARBA00052682"/>
    </source>
</evidence>
<protein>
    <recommendedName>
        <fullName evidence="14">Electron transfer flavoprotein-ubiquinone oxidoreductase</fullName>
        <shortName evidence="14">ETF-QO</shortName>
        <ecNumber evidence="14">1.5.5.1</ecNumber>
    </recommendedName>
</protein>
<dbReference type="Gene3D" id="3.30.9.90">
    <property type="match status" value="1"/>
</dbReference>
<dbReference type="PRINTS" id="PR00420">
    <property type="entry name" value="RNGMNOXGNASE"/>
</dbReference>
<evidence type="ECO:0000256" key="8">
    <source>
        <dbReference type="ARBA" id="ARBA00022982"/>
    </source>
</evidence>
<dbReference type="PANTHER" id="PTHR10617">
    <property type="entry name" value="ELECTRON TRANSFER FLAVOPROTEIN-UBIQUINONE OXIDOREDUCTASE"/>
    <property type="match status" value="1"/>
</dbReference>
<gene>
    <name evidence="16" type="ORF">GCM10010994_21500</name>
</gene>
<dbReference type="Proteomes" id="UP000637002">
    <property type="component" value="Unassembled WGS sequence"/>
</dbReference>
<evidence type="ECO:0000256" key="9">
    <source>
        <dbReference type="ARBA" id="ARBA00023002"/>
    </source>
</evidence>
<dbReference type="AlphaFoldDB" id="A0A916U8L1"/>
<evidence type="ECO:0000256" key="12">
    <source>
        <dbReference type="ARBA" id="ARBA00023075"/>
    </source>
</evidence>
<dbReference type="Gene3D" id="3.30.70.20">
    <property type="match status" value="1"/>
</dbReference>
<dbReference type="EC" id="1.5.5.1" evidence="14"/>
<evidence type="ECO:0000256" key="14">
    <source>
        <dbReference type="RuleBase" id="RU366068"/>
    </source>
</evidence>
<keyword evidence="11 14" id="KW-0411">Iron-sulfur</keyword>
<keyword evidence="12 14" id="KW-0830">Ubiquinone</keyword>
<keyword evidence="4" id="KW-0004">4Fe-4S</keyword>
<sequence length="558" mass="60627">MELPEREGMDYDVVVVGGGPAGLAAAIRLKQLAAEAGTEISVVLVEKGSEVGAHILSGAVIDPIGLDRLLPDWREDPDRPLTTEVTDDRFYYLGPAGGIRLPNFAMPKLMNNHGNFIGSLGNVARYLAVQAEALGVEIYPGFAAAEVLYDDKGAVRGIATGDMGVARDGELKGEYTRGMELRGKYTLFAEGARGSLTKQLTARFKLREHADFEKYGIGLKELWQVAPAKFKPGLVQHSFGWPLQDGTGGGSFLYHFDDHLVAVGFVVHLNYENPTLSPFDEFQRFKTHPFIRDTFEGGKRLSYGARAITEGGWQSVPKLVFPGGALVGCAAGFVNVPRIKGSHNAVLSGMLAAEHAAAALAEGRSGDELTGYDSAWRSSDIGHDLRRVRNVKPLWSRFGTRIGVPLGGIDMWLNQLFGFSPFGTLGHGKPDYASLKPIDKVKPLTYGKPDGVLTFDKLSSVFISNTNHEENQPVHLTLKDPSIPIATNLPIYGEPARLYCPAGVYEVVYGDEVKRTEPRFVINAQNCVHCKTCDIKDPSQNINWVTPEGGGGPNYPNM</sequence>
<evidence type="ECO:0000256" key="10">
    <source>
        <dbReference type="ARBA" id="ARBA00023004"/>
    </source>
</evidence>
<keyword evidence="9 14" id="KW-0560">Oxidoreductase</keyword>
<dbReference type="PANTHER" id="PTHR10617:SF107">
    <property type="entry name" value="ELECTRON TRANSFER FLAVOPROTEIN-UBIQUINONE OXIDOREDUCTASE, MITOCHONDRIAL"/>
    <property type="match status" value="1"/>
</dbReference>
<keyword evidence="17" id="KW-1185">Reference proteome</keyword>
<keyword evidence="5 14" id="KW-0285">Flavoprotein</keyword>
<keyword evidence="8 14" id="KW-0249">Electron transport</keyword>
<dbReference type="SUPFAM" id="SSF54862">
    <property type="entry name" value="4Fe-4S ferredoxins"/>
    <property type="match status" value="1"/>
</dbReference>
<dbReference type="InterPro" id="IPR040156">
    <property type="entry name" value="ETF-QO"/>
</dbReference>
<dbReference type="InterPro" id="IPR007859">
    <property type="entry name" value="ETF-QO/FixX_C"/>
</dbReference>
<dbReference type="InterPro" id="IPR017896">
    <property type="entry name" value="4Fe4S_Fe-S-bd"/>
</dbReference>
<dbReference type="SUPFAM" id="SSF51905">
    <property type="entry name" value="FAD/NAD(P)-binding domain"/>
    <property type="match status" value="1"/>
</dbReference>
<organism evidence="16 17">
    <name type="scientific">Chelatococcus reniformis</name>
    <dbReference type="NCBI Taxonomy" id="1494448"/>
    <lineage>
        <taxon>Bacteria</taxon>
        <taxon>Pseudomonadati</taxon>
        <taxon>Pseudomonadota</taxon>
        <taxon>Alphaproteobacteria</taxon>
        <taxon>Hyphomicrobiales</taxon>
        <taxon>Chelatococcaceae</taxon>
        <taxon>Chelatococcus</taxon>
    </lineage>
</organism>
<evidence type="ECO:0000313" key="16">
    <source>
        <dbReference type="EMBL" id="GGC62604.1"/>
    </source>
</evidence>
<keyword evidence="6 14" id="KW-0479">Metal-binding</keyword>
<dbReference type="GO" id="GO:0004174">
    <property type="term" value="F:electron-transferring-flavoprotein dehydrogenase activity"/>
    <property type="evidence" value="ECO:0007669"/>
    <property type="project" value="UniProtKB-UniRule"/>
</dbReference>
<comment type="cofactor">
    <cofactor evidence="1 14">
        <name>FAD</name>
        <dbReference type="ChEBI" id="CHEBI:57692"/>
    </cofactor>
</comment>
<dbReference type="EMBL" id="BMGG01000003">
    <property type="protein sequence ID" value="GGC62604.1"/>
    <property type="molecule type" value="Genomic_DNA"/>
</dbReference>
<evidence type="ECO:0000256" key="11">
    <source>
        <dbReference type="ARBA" id="ARBA00023014"/>
    </source>
</evidence>